<dbReference type="RefSeq" id="WP_076402210.1">
    <property type="nucleotide sequence ID" value="NZ_FTOA01000015.1"/>
</dbReference>
<evidence type="ECO:0000313" key="10">
    <source>
        <dbReference type="EMBL" id="SIT20687.1"/>
    </source>
</evidence>
<dbReference type="GO" id="GO:0000156">
    <property type="term" value="F:phosphorelay response regulator activity"/>
    <property type="evidence" value="ECO:0007669"/>
    <property type="project" value="InterPro"/>
</dbReference>
<dbReference type="PROSITE" id="PS50110">
    <property type="entry name" value="RESPONSE_REGULATORY"/>
    <property type="match status" value="1"/>
</dbReference>
<comment type="PTM">
    <text evidence="5">Phosphorylated by CheA. Phosphorylation of the N-terminal regulatory domain activates the methylesterase activity.</text>
</comment>
<evidence type="ECO:0000256" key="4">
    <source>
        <dbReference type="ARBA" id="ARBA00048267"/>
    </source>
</evidence>
<dbReference type="CDD" id="cd16432">
    <property type="entry name" value="CheB_Rec"/>
    <property type="match status" value="1"/>
</dbReference>
<comment type="function">
    <text evidence="5">Involved in chemotaxis. Part of a chemotaxis signal transduction system that modulates chemotaxis in response to various stimuli. Catalyzes the demethylation of specific methylglutamate residues introduced into the chemoreceptors (methyl-accepting chemotaxis proteins or MCP) by CheR. Also mediates the irreversible deamidation of specific glutamine residues to glutamic acid.</text>
</comment>
<feature type="domain" description="Response regulatory" evidence="8">
    <location>
        <begin position="12"/>
        <end position="129"/>
    </location>
</feature>
<evidence type="ECO:0000256" key="5">
    <source>
        <dbReference type="HAMAP-Rule" id="MF_00099"/>
    </source>
</evidence>
<dbReference type="SUPFAM" id="SSF52172">
    <property type="entry name" value="CheY-like"/>
    <property type="match status" value="1"/>
</dbReference>
<evidence type="ECO:0000256" key="1">
    <source>
        <dbReference type="ARBA" id="ARBA00022490"/>
    </source>
</evidence>
<evidence type="ECO:0000256" key="2">
    <source>
        <dbReference type="ARBA" id="ARBA00022500"/>
    </source>
</evidence>
<comment type="catalytic activity">
    <reaction evidence="5">
        <text>L-glutaminyl-[protein] + H2O = L-glutamyl-[protein] + NH4(+)</text>
        <dbReference type="Rhea" id="RHEA:16441"/>
        <dbReference type="Rhea" id="RHEA-COMP:10207"/>
        <dbReference type="Rhea" id="RHEA-COMP:10208"/>
        <dbReference type="ChEBI" id="CHEBI:15377"/>
        <dbReference type="ChEBI" id="CHEBI:28938"/>
        <dbReference type="ChEBI" id="CHEBI:29973"/>
        <dbReference type="ChEBI" id="CHEBI:30011"/>
        <dbReference type="EC" id="3.5.1.44"/>
    </reaction>
</comment>
<dbReference type="SMART" id="SM00448">
    <property type="entry name" value="REC"/>
    <property type="match status" value="1"/>
</dbReference>
<protein>
    <recommendedName>
        <fullName evidence="5">Protein-glutamate methylesterase/protein-glutamine glutaminase</fullName>
        <ecNumber evidence="5">3.1.1.61</ecNumber>
        <ecNumber evidence="5">3.5.1.44</ecNumber>
    </recommendedName>
</protein>
<dbReference type="InterPro" id="IPR035909">
    <property type="entry name" value="CheB_C"/>
</dbReference>
<dbReference type="Proteomes" id="UP000185678">
    <property type="component" value="Unassembled WGS sequence"/>
</dbReference>
<dbReference type="STRING" id="80876.SAMN05421779_11523"/>
<dbReference type="Gene3D" id="3.40.50.180">
    <property type="entry name" value="Methylesterase CheB, C-terminal domain"/>
    <property type="match status" value="1"/>
</dbReference>
<keyword evidence="5 7" id="KW-0597">Phosphoprotein</keyword>
<dbReference type="HAMAP" id="MF_00099">
    <property type="entry name" value="CheB_chemtxs"/>
    <property type="match status" value="1"/>
</dbReference>
<feature type="active site" evidence="5 6">
    <location>
        <position position="185"/>
    </location>
</feature>
<dbReference type="EC" id="3.1.1.61" evidence="5"/>
<keyword evidence="3 5" id="KW-0378">Hydrolase</keyword>
<feature type="domain" description="CheB-type methylesterase" evidence="9">
    <location>
        <begin position="173"/>
        <end position="359"/>
    </location>
</feature>
<dbReference type="GO" id="GO:0006935">
    <property type="term" value="P:chemotaxis"/>
    <property type="evidence" value="ECO:0007669"/>
    <property type="project" value="UniProtKB-UniRule"/>
</dbReference>
<name>A0A1N7QDN4_9PROT</name>
<evidence type="ECO:0000256" key="7">
    <source>
        <dbReference type="PROSITE-ProRule" id="PRU00169"/>
    </source>
</evidence>
<evidence type="ECO:0000256" key="3">
    <source>
        <dbReference type="ARBA" id="ARBA00022801"/>
    </source>
</evidence>
<evidence type="ECO:0000259" key="9">
    <source>
        <dbReference type="PROSITE" id="PS50122"/>
    </source>
</evidence>
<evidence type="ECO:0000313" key="11">
    <source>
        <dbReference type="Proteomes" id="UP000185678"/>
    </source>
</evidence>
<comment type="domain">
    <text evidence="5">Contains a C-terminal catalytic domain, and an N-terminal region which modulates catalytic activity.</text>
</comment>
<proteinExistence type="inferred from homology"/>
<dbReference type="GO" id="GO:0050568">
    <property type="term" value="F:protein-glutamine glutaminase activity"/>
    <property type="evidence" value="ECO:0007669"/>
    <property type="project" value="UniProtKB-UniRule"/>
</dbReference>
<keyword evidence="11" id="KW-1185">Reference proteome</keyword>
<dbReference type="EMBL" id="FTOA01000015">
    <property type="protein sequence ID" value="SIT20687.1"/>
    <property type="molecule type" value="Genomic_DNA"/>
</dbReference>
<dbReference type="InterPro" id="IPR008248">
    <property type="entry name" value="CheB-like"/>
</dbReference>
<dbReference type="NCBIfam" id="NF009206">
    <property type="entry name" value="PRK12555.1"/>
    <property type="match status" value="1"/>
</dbReference>
<keyword evidence="2 5" id="KW-0145">Chemotaxis</keyword>
<dbReference type="Gene3D" id="3.40.50.2300">
    <property type="match status" value="1"/>
</dbReference>
<dbReference type="GO" id="GO:0008984">
    <property type="term" value="F:protein-glutamate methylesterase activity"/>
    <property type="evidence" value="ECO:0007669"/>
    <property type="project" value="UniProtKB-UniRule"/>
</dbReference>
<dbReference type="Pfam" id="PF01339">
    <property type="entry name" value="CheB_methylest"/>
    <property type="match status" value="1"/>
</dbReference>
<dbReference type="SUPFAM" id="SSF52738">
    <property type="entry name" value="Methylesterase CheB, C-terminal domain"/>
    <property type="match status" value="1"/>
</dbReference>
<keyword evidence="1 5" id="KW-0963">Cytoplasm</keyword>
<feature type="active site" evidence="5 6">
    <location>
        <position position="211"/>
    </location>
</feature>
<dbReference type="InterPro" id="IPR001789">
    <property type="entry name" value="Sig_transdc_resp-reg_receiver"/>
</dbReference>
<reference evidence="10 11" key="1">
    <citation type="submission" date="2017-01" db="EMBL/GenBank/DDBJ databases">
        <authorList>
            <person name="Mah S.A."/>
            <person name="Swanson W.J."/>
            <person name="Moy G.W."/>
            <person name="Vacquier V.D."/>
        </authorList>
    </citation>
    <scope>NUCLEOTIDE SEQUENCE [LARGE SCALE GENOMIC DNA]</scope>
    <source>
        <strain evidence="10 11">DSM 11589</strain>
    </source>
</reference>
<dbReference type="OrthoDB" id="9793421at2"/>
<dbReference type="InterPro" id="IPR000673">
    <property type="entry name" value="Sig_transdc_resp-reg_Me-estase"/>
</dbReference>
<dbReference type="EC" id="3.5.1.44" evidence="5"/>
<dbReference type="GO" id="GO:0005737">
    <property type="term" value="C:cytoplasm"/>
    <property type="evidence" value="ECO:0007669"/>
    <property type="project" value="UniProtKB-SubCell"/>
</dbReference>
<comment type="similarity">
    <text evidence="5">Belongs to the CheB family.</text>
</comment>
<dbReference type="PANTHER" id="PTHR42872:SF6">
    <property type="entry name" value="PROTEIN-GLUTAMATE METHYLESTERASE_PROTEIN-GLUTAMINE GLUTAMINASE"/>
    <property type="match status" value="1"/>
</dbReference>
<accession>A0A1N7QDN4</accession>
<organism evidence="10 11">
    <name type="scientific">Insolitispirillum peregrinum</name>
    <dbReference type="NCBI Taxonomy" id="80876"/>
    <lineage>
        <taxon>Bacteria</taxon>
        <taxon>Pseudomonadati</taxon>
        <taxon>Pseudomonadota</taxon>
        <taxon>Alphaproteobacteria</taxon>
        <taxon>Rhodospirillales</taxon>
        <taxon>Novispirillaceae</taxon>
        <taxon>Insolitispirillum</taxon>
    </lineage>
</organism>
<dbReference type="PANTHER" id="PTHR42872">
    <property type="entry name" value="PROTEIN-GLUTAMATE METHYLESTERASE/PROTEIN-GLUTAMINE GLUTAMINASE"/>
    <property type="match status" value="1"/>
</dbReference>
<gene>
    <name evidence="5" type="primary">cheB</name>
    <name evidence="10" type="ORF">SAMN05421779_11523</name>
</gene>
<dbReference type="InterPro" id="IPR011006">
    <property type="entry name" value="CheY-like_superfamily"/>
</dbReference>
<dbReference type="Pfam" id="PF00072">
    <property type="entry name" value="Response_reg"/>
    <property type="match status" value="1"/>
</dbReference>
<comment type="subcellular location">
    <subcellularLocation>
        <location evidence="5">Cytoplasm</location>
    </subcellularLocation>
</comment>
<sequence length="371" mass="39394">MSSTSRASRRIRVLVIDDSASVRETMASLLSEDPEIEVIGTAGDPYAAARRMQTDIPDVITLDLEMPRMDGLTFLGRLMEQHPLPVIICSSLAEEGSDVAMQAIEAGAVDVIAKPKVGTRQFLMESGIAIRDAVKAAAQTDVQRLRRLRQMVPTEKLTADAVLPPASVAGGVKVTTDKVVCIGASTGGTDALRVLLTALPADCPGIVIVQHMPEHFTRAFANRLDGLCAIRVKEAENGDPVLRGQALIAPGNHHTLLRRNGARYSVEVRDGPLVSRHRPSVDVLFRSASRCAGSNALGVLLTGMGDDGARGMLEMYQAGAHTIAEDEKSCIVYGMPKEAVKLGAVTESLSLSAIPAAIMRLSAGSSRPHHG</sequence>
<dbReference type="PROSITE" id="PS50122">
    <property type="entry name" value="CHEB"/>
    <property type="match status" value="1"/>
</dbReference>
<evidence type="ECO:0000259" key="8">
    <source>
        <dbReference type="PROSITE" id="PS50110"/>
    </source>
</evidence>
<dbReference type="NCBIfam" id="NF001965">
    <property type="entry name" value="PRK00742.1"/>
    <property type="match status" value="1"/>
</dbReference>
<feature type="modified residue" description="4-aspartylphosphate" evidence="5 7">
    <location>
        <position position="63"/>
    </location>
</feature>
<dbReference type="AlphaFoldDB" id="A0A1N7QDN4"/>
<dbReference type="CDD" id="cd17541">
    <property type="entry name" value="REC_CheB-like"/>
    <property type="match status" value="1"/>
</dbReference>
<feature type="active site" evidence="5 6">
    <location>
        <position position="307"/>
    </location>
</feature>
<evidence type="ECO:0000256" key="6">
    <source>
        <dbReference type="PROSITE-ProRule" id="PRU00050"/>
    </source>
</evidence>
<comment type="catalytic activity">
    <reaction evidence="4 5">
        <text>[protein]-L-glutamate 5-O-methyl ester + H2O = L-glutamyl-[protein] + methanol + H(+)</text>
        <dbReference type="Rhea" id="RHEA:23236"/>
        <dbReference type="Rhea" id="RHEA-COMP:10208"/>
        <dbReference type="Rhea" id="RHEA-COMP:10311"/>
        <dbReference type="ChEBI" id="CHEBI:15377"/>
        <dbReference type="ChEBI" id="CHEBI:15378"/>
        <dbReference type="ChEBI" id="CHEBI:17790"/>
        <dbReference type="ChEBI" id="CHEBI:29973"/>
        <dbReference type="ChEBI" id="CHEBI:82795"/>
        <dbReference type="EC" id="3.1.1.61"/>
    </reaction>
</comment>
<dbReference type="PIRSF" id="PIRSF000876">
    <property type="entry name" value="RR_chemtxs_CheB"/>
    <property type="match status" value="1"/>
</dbReference>